<reference evidence="1" key="1">
    <citation type="submission" date="2018-06" db="EMBL/GenBank/DDBJ databases">
        <authorList>
            <person name="Zhirakovskaya E."/>
        </authorList>
    </citation>
    <scope>NUCLEOTIDE SEQUENCE</scope>
</reference>
<protein>
    <submittedName>
        <fullName evidence="1">Phenazine biosynthesis protein PhzF like</fullName>
    </submittedName>
</protein>
<dbReference type="Gene3D" id="3.10.310.10">
    <property type="entry name" value="Diaminopimelate Epimerase, Chain A, domain 1"/>
    <property type="match status" value="2"/>
</dbReference>
<gene>
    <name evidence="1" type="ORF">MNBD_ALPHA08-157</name>
</gene>
<dbReference type="SUPFAM" id="SSF54506">
    <property type="entry name" value="Diaminopimelate epimerase-like"/>
    <property type="match status" value="1"/>
</dbReference>
<name>A0A3B0SCU7_9ZZZZ</name>
<dbReference type="GO" id="GO:0016853">
    <property type="term" value="F:isomerase activity"/>
    <property type="evidence" value="ECO:0007669"/>
    <property type="project" value="TreeGrafter"/>
</dbReference>
<dbReference type="NCBIfam" id="TIGR00654">
    <property type="entry name" value="PhzF_family"/>
    <property type="match status" value="1"/>
</dbReference>
<dbReference type="Pfam" id="PF02567">
    <property type="entry name" value="PhzC-PhzF"/>
    <property type="match status" value="1"/>
</dbReference>
<evidence type="ECO:0000313" key="1">
    <source>
        <dbReference type="EMBL" id="VAW03028.1"/>
    </source>
</evidence>
<dbReference type="InterPro" id="IPR003719">
    <property type="entry name" value="Phenazine_PhzF-like"/>
</dbReference>
<dbReference type="PANTHER" id="PTHR13774:SF32">
    <property type="entry name" value="ANTISENSE-ENHANCING SEQUENCE 1"/>
    <property type="match status" value="1"/>
</dbReference>
<dbReference type="PIRSF" id="PIRSF016184">
    <property type="entry name" value="PhzC_PhzF"/>
    <property type="match status" value="1"/>
</dbReference>
<dbReference type="PANTHER" id="PTHR13774">
    <property type="entry name" value="PHENAZINE BIOSYNTHESIS PROTEIN"/>
    <property type="match status" value="1"/>
</dbReference>
<dbReference type="GO" id="GO:0005737">
    <property type="term" value="C:cytoplasm"/>
    <property type="evidence" value="ECO:0007669"/>
    <property type="project" value="TreeGrafter"/>
</dbReference>
<proteinExistence type="predicted"/>
<dbReference type="AlphaFoldDB" id="A0A3B0SCU7"/>
<sequence>MGQLVTGCEYFTLDVFTTERFGGNPLAVVNEADQLSDQVMQKIAAEFNLSETVFVLRAADRDNTAALRIFTPTKELPFAGHPTIGAAILLAELGADFLRDWKKTIRFELKVGLVQVEVTKTTDGPAYGELTAAKMPEYVGGEPDHDSVANALGIKAKDIGFGLHKVAIYDAGNAPLFVPLASREILENTRPNARDWECLGAAGDFGIYAYCRGSNGSQEFHARLFGPENGIVEDPATGSAAVAFAGALNEALVLENGDHSWIIHQGEDMGRPSRIDLKAVVSDGEVVAVKVGGNALRVSRGVIAV</sequence>
<dbReference type="EMBL" id="UOEC01000206">
    <property type="protein sequence ID" value="VAW03028.1"/>
    <property type="molecule type" value="Genomic_DNA"/>
</dbReference>
<organism evidence="1">
    <name type="scientific">hydrothermal vent metagenome</name>
    <dbReference type="NCBI Taxonomy" id="652676"/>
    <lineage>
        <taxon>unclassified sequences</taxon>
        <taxon>metagenomes</taxon>
        <taxon>ecological metagenomes</taxon>
    </lineage>
</organism>
<accession>A0A3B0SCU7</accession>